<organism evidence="1 2">
    <name type="scientific">Aspergillus keveii</name>
    <dbReference type="NCBI Taxonomy" id="714993"/>
    <lineage>
        <taxon>Eukaryota</taxon>
        <taxon>Fungi</taxon>
        <taxon>Dikarya</taxon>
        <taxon>Ascomycota</taxon>
        <taxon>Pezizomycotina</taxon>
        <taxon>Eurotiomycetes</taxon>
        <taxon>Eurotiomycetidae</taxon>
        <taxon>Eurotiales</taxon>
        <taxon>Aspergillaceae</taxon>
        <taxon>Aspergillus</taxon>
        <taxon>Aspergillus subgen. Nidulantes</taxon>
    </lineage>
</organism>
<dbReference type="Proteomes" id="UP001610563">
    <property type="component" value="Unassembled WGS sequence"/>
</dbReference>
<sequence>MTSVQSTPLLPSHPSFARSTRCALTRTKSKQVISNLATRFNMEGGRPHLHEFESRKYELQALLHKPDFRDDVPNIRAALEYYRENATPQDEKDCVMFYNGKRIHVLDSASLQHSGRLWIEKFSSRLALNQVTEKPVTLRKVEVLTVKMESSHPADKTVRLLIVHQSPS</sequence>
<reference evidence="1 2" key="1">
    <citation type="submission" date="2024-07" db="EMBL/GenBank/DDBJ databases">
        <title>Section-level genome sequencing and comparative genomics of Aspergillus sections Usti and Cavernicolus.</title>
        <authorList>
            <consortium name="Lawrence Berkeley National Laboratory"/>
            <person name="Nybo J.L."/>
            <person name="Vesth T.C."/>
            <person name="Theobald S."/>
            <person name="Frisvad J.C."/>
            <person name="Larsen T.O."/>
            <person name="Kjaerboelling I."/>
            <person name="Rothschild-Mancinelli K."/>
            <person name="Lyhne E.K."/>
            <person name="Kogle M.E."/>
            <person name="Barry K."/>
            <person name="Clum A."/>
            <person name="Na H."/>
            <person name="Ledsgaard L."/>
            <person name="Lin J."/>
            <person name="Lipzen A."/>
            <person name="Kuo A."/>
            <person name="Riley R."/>
            <person name="Mondo S."/>
            <person name="Labutti K."/>
            <person name="Haridas S."/>
            <person name="Pangalinan J."/>
            <person name="Salamov A.A."/>
            <person name="Simmons B.A."/>
            <person name="Magnuson J.K."/>
            <person name="Chen J."/>
            <person name="Drula E."/>
            <person name="Henrissat B."/>
            <person name="Wiebenga A."/>
            <person name="Lubbers R.J."/>
            <person name="Gomes A.C."/>
            <person name="Makela M.R."/>
            <person name="Stajich J."/>
            <person name="Grigoriev I.V."/>
            <person name="Mortensen U.H."/>
            <person name="De Vries R.P."/>
            <person name="Baker S.E."/>
            <person name="Andersen M.R."/>
        </authorList>
    </citation>
    <scope>NUCLEOTIDE SEQUENCE [LARGE SCALE GENOMIC DNA]</scope>
    <source>
        <strain evidence="1 2">CBS 209.92</strain>
    </source>
</reference>
<protein>
    <submittedName>
        <fullName evidence="1">Uncharacterized protein</fullName>
    </submittedName>
</protein>
<name>A0ABR4G0Z5_9EURO</name>
<proteinExistence type="predicted"/>
<dbReference type="EMBL" id="JBFTWV010000067">
    <property type="protein sequence ID" value="KAL2789189.1"/>
    <property type="molecule type" value="Genomic_DNA"/>
</dbReference>
<comment type="caution">
    <text evidence="1">The sequence shown here is derived from an EMBL/GenBank/DDBJ whole genome shotgun (WGS) entry which is preliminary data.</text>
</comment>
<evidence type="ECO:0000313" key="2">
    <source>
        <dbReference type="Proteomes" id="UP001610563"/>
    </source>
</evidence>
<evidence type="ECO:0000313" key="1">
    <source>
        <dbReference type="EMBL" id="KAL2789189.1"/>
    </source>
</evidence>
<accession>A0ABR4G0Z5</accession>
<keyword evidence="2" id="KW-1185">Reference proteome</keyword>
<gene>
    <name evidence="1" type="ORF">BJX66DRAFT_237151</name>
</gene>